<keyword evidence="4 6" id="KW-1133">Transmembrane helix</keyword>
<dbReference type="PANTHER" id="PTHR13064">
    <property type="entry name" value="TRANSMEMBRANE PROTEIN 9 FAMILY MEMBER"/>
    <property type="match status" value="1"/>
</dbReference>
<comment type="caution">
    <text evidence="8">The sequence shown here is derived from an EMBL/GenBank/DDBJ whole genome shotgun (WGS) entry which is preliminary data.</text>
</comment>
<feature type="signal peptide" evidence="7">
    <location>
        <begin position="1"/>
        <end position="24"/>
    </location>
</feature>
<protein>
    <submittedName>
        <fullName evidence="8">Uncharacterized protein</fullName>
    </submittedName>
</protein>
<dbReference type="Proteomes" id="UP000681722">
    <property type="component" value="Unassembled WGS sequence"/>
</dbReference>
<keyword evidence="12" id="KW-1185">Reference proteome</keyword>
<keyword evidence="7" id="KW-0732">Signal</keyword>
<dbReference type="EMBL" id="CAJOBA010001098">
    <property type="protein sequence ID" value="CAF3576175.1"/>
    <property type="molecule type" value="Genomic_DNA"/>
</dbReference>
<proteinExistence type="inferred from homology"/>
<evidence type="ECO:0000256" key="3">
    <source>
        <dbReference type="ARBA" id="ARBA00022692"/>
    </source>
</evidence>
<dbReference type="Pfam" id="PF05434">
    <property type="entry name" value="Tmemb_9"/>
    <property type="match status" value="2"/>
</dbReference>
<dbReference type="OrthoDB" id="10059035at2759"/>
<evidence type="ECO:0000313" key="11">
    <source>
        <dbReference type="EMBL" id="CAF3576175.1"/>
    </source>
</evidence>
<accession>A0A813PDK9</accession>
<dbReference type="Proteomes" id="UP000682733">
    <property type="component" value="Unassembled WGS sequence"/>
</dbReference>
<evidence type="ECO:0000313" key="10">
    <source>
        <dbReference type="EMBL" id="CAF3531616.1"/>
    </source>
</evidence>
<feature type="chain" id="PRO_5035596607" evidence="7">
    <location>
        <begin position="25"/>
        <end position="256"/>
    </location>
</feature>
<dbReference type="EMBL" id="CAJNOK010001098">
    <property type="protein sequence ID" value="CAF0793383.1"/>
    <property type="molecule type" value="Genomic_DNA"/>
</dbReference>
<evidence type="ECO:0000313" key="9">
    <source>
        <dbReference type="EMBL" id="CAF0793383.1"/>
    </source>
</evidence>
<comment type="similarity">
    <text evidence="2">Belongs to the TMEM9 family.</text>
</comment>
<evidence type="ECO:0000313" key="12">
    <source>
        <dbReference type="Proteomes" id="UP000663829"/>
    </source>
</evidence>
<evidence type="ECO:0000313" key="8">
    <source>
        <dbReference type="EMBL" id="CAF0751905.1"/>
    </source>
</evidence>
<dbReference type="PANTHER" id="PTHR13064:SF6">
    <property type="entry name" value="TRANSMEMBRANE PROTEIN 9"/>
    <property type="match status" value="1"/>
</dbReference>
<dbReference type="Proteomes" id="UP000663829">
    <property type="component" value="Unassembled WGS sequence"/>
</dbReference>
<evidence type="ECO:0000256" key="1">
    <source>
        <dbReference type="ARBA" id="ARBA00004370"/>
    </source>
</evidence>
<dbReference type="InterPro" id="IPR008853">
    <property type="entry name" value="TMEM9/TMEM9B"/>
</dbReference>
<feature type="transmembrane region" description="Helical" evidence="6">
    <location>
        <begin position="154"/>
        <end position="179"/>
    </location>
</feature>
<dbReference type="AlphaFoldDB" id="A0A813PDK9"/>
<gene>
    <name evidence="8" type="ORF">GPM918_LOCUS883</name>
    <name evidence="9" type="ORF">OVA965_LOCUS4256</name>
    <name evidence="10" type="ORF">SRO942_LOCUS883</name>
    <name evidence="11" type="ORF">TMI583_LOCUS4254</name>
</gene>
<dbReference type="EMBL" id="CAJOBC010000075">
    <property type="protein sequence ID" value="CAF3531616.1"/>
    <property type="molecule type" value="Genomic_DNA"/>
</dbReference>
<dbReference type="Proteomes" id="UP000677228">
    <property type="component" value="Unassembled WGS sequence"/>
</dbReference>
<evidence type="ECO:0000256" key="7">
    <source>
        <dbReference type="SAM" id="SignalP"/>
    </source>
</evidence>
<evidence type="ECO:0000256" key="6">
    <source>
        <dbReference type="SAM" id="Phobius"/>
    </source>
</evidence>
<keyword evidence="5 6" id="KW-0472">Membrane</keyword>
<dbReference type="GO" id="GO:0005765">
    <property type="term" value="C:lysosomal membrane"/>
    <property type="evidence" value="ECO:0007669"/>
    <property type="project" value="InterPro"/>
</dbReference>
<evidence type="ECO:0000256" key="5">
    <source>
        <dbReference type="ARBA" id="ARBA00023136"/>
    </source>
</evidence>
<evidence type="ECO:0000256" key="2">
    <source>
        <dbReference type="ARBA" id="ARBA00007264"/>
    </source>
</evidence>
<keyword evidence="3 6" id="KW-0812">Transmembrane</keyword>
<reference evidence="8" key="1">
    <citation type="submission" date="2021-02" db="EMBL/GenBank/DDBJ databases">
        <authorList>
            <person name="Nowell W R."/>
        </authorList>
    </citation>
    <scope>NUCLEOTIDE SEQUENCE</scope>
</reference>
<sequence length="256" mass="29692">MSKIIFTQLFLFLLIFIFFSSVLGGDEFEDYRCKCVCPSFTVVQDFAMNDTNRRIYVDVVPAENCTCKHVVFRTISAPADFQERFCPRCLCNYEVRNTTTMKDMREEYIPFVTIVIKRKVTHDHAFGVLTARSQRRETSTKLSHERNKTIEKNLILVVVIIIMVAISLLLIYMSFLLCLDPLMNQSRQPKHYERQINEAVDLDNPTQECVFSDPATNSFLTSSTQANLNASRHRSSTVLNLVTHEQSKWRKSLIRI</sequence>
<name>A0A813PDK9_9BILA</name>
<evidence type="ECO:0000256" key="4">
    <source>
        <dbReference type="ARBA" id="ARBA00022989"/>
    </source>
</evidence>
<organism evidence="8 12">
    <name type="scientific">Didymodactylos carnosus</name>
    <dbReference type="NCBI Taxonomy" id="1234261"/>
    <lineage>
        <taxon>Eukaryota</taxon>
        <taxon>Metazoa</taxon>
        <taxon>Spiralia</taxon>
        <taxon>Gnathifera</taxon>
        <taxon>Rotifera</taxon>
        <taxon>Eurotatoria</taxon>
        <taxon>Bdelloidea</taxon>
        <taxon>Philodinida</taxon>
        <taxon>Philodinidae</taxon>
        <taxon>Didymodactylos</taxon>
    </lineage>
</organism>
<dbReference type="EMBL" id="CAJNOQ010000075">
    <property type="protein sequence ID" value="CAF0751905.1"/>
    <property type="molecule type" value="Genomic_DNA"/>
</dbReference>
<comment type="subcellular location">
    <subcellularLocation>
        <location evidence="1">Membrane</location>
    </subcellularLocation>
</comment>